<dbReference type="GO" id="GO:0016020">
    <property type="term" value="C:membrane"/>
    <property type="evidence" value="ECO:0007669"/>
    <property type="project" value="UniProtKB-SubCell"/>
</dbReference>
<sequence>MLVGPARVFFMDEISTGLDSSTTLQIVNSMKQSINILGGTAVISLLQPAPETYMRFDDIILLSDGQIVFQGPREHVHEFFETIGFRCPERKGVADFLQEVTSWKDQHQYWVCHDKPYRFVTAMEFVDAFQSSQIGQELADELARPFDRSQNHPAALTTSKYGVSRKELLKSCIAREILLMKRNSFAYVFKSVQLLFLCVIATTVFLRSKMHRDSIMDGDIFMGALFFTELVMMFNSFSEISMTIDKLPVFYKQRDLLFFPAWAYALPTCILKILISFMEVSIWVFVNYYATGFDPNATRFFKQYLLLLLLTTQMASSQFRLMAALSRNLIIANTFGFFAFLVILSMGGFILSREYVKKWWKWGYWISPVMYLHNAISVNKFLGNNWNHVPLGSTEPLGMMILKSRGVFSEGKWYWIAIGALIGYIILFNILTSVALTYLNPPGKSQAIISEAILKQKHNTTKESIQISCDSHDEALSAAGKRDETRGNSASSDSLSRTEAVVKSNQENIILPFVPLSLTFLNIKYSVDMPQEMKACGVSEDRLELLKGVSGAFRPGFLTALMGVSGAGKTTLLDVLAGRKTGGYIEGSIAVSGNPKKQETFARVSGYCEQNDIHSPSVTVYESALYSAWLRLPDEIDSNRRKIFVQRVLDLVELTSLFDALVGLPGVNGLAAEQRKRLTIAIELVANPSIIFMDEPTSGLDARAAAIVIRTVRNIVDTGRTVVCTIHQPSIDLFEAFDELYLMKRGGEEIYVGPIGYRSCHLINYFEGIDGVGKIMDGYNPATWVLEQTTSTQEVTVGVSFHDIYKNSEVFQRNKALIEELSTPLPGSKDIYFPTQYSRSYITQFVACLWKQSLSYWRNPPYVGIRFFFTAVLALMIGSMFWDLGSRRDGPQDIFNASGAMFISVVLLGLQNSLAIQPVVAIERMIFYREKAAGMFSDLPSALAQVVVEILCIFIQSILYVLIVYPMIGFEWTVGKFFWYFFFMFFTLLYYTLLGMMFVAMTPNVHISGIFLVAFHLTSQLFCGTMVPRPSIPVWWRWFYWADPVAWSLYGLIASQYGDKHDKFDTGETLAEFLKRYLGYKHDFLPVVAVMVAVFPLCFALMYAIFMKVLHFQKR</sequence>
<evidence type="ECO:0000256" key="1">
    <source>
        <dbReference type="ARBA" id="ARBA00004141"/>
    </source>
</evidence>
<dbReference type="InterPro" id="IPR034003">
    <property type="entry name" value="ABCG_PDR_2"/>
</dbReference>
<evidence type="ECO:0000256" key="6">
    <source>
        <dbReference type="ARBA" id="ARBA00022741"/>
    </source>
</evidence>
<evidence type="ECO:0000256" key="8">
    <source>
        <dbReference type="ARBA" id="ARBA00022989"/>
    </source>
</evidence>
<feature type="domain" description="ABC transporter" evidence="12">
    <location>
        <begin position="518"/>
        <end position="770"/>
    </location>
</feature>
<keyword evidence="3" id="KW-0813">Transport</keyword>
<feature type="transmembrane region" description="Helical" evidence="11">
    <location>
        <begin position="1007"/>
        <end position="1027"/>
    </location>
</feature>
<dbReference type="InterPro" id="IPR013581">
    <property type="entry name" value="PDR_assoc"/>
</dbReference>
<accession>A0A1D1Z9Y2</accession>
<feature type="transmembrane region" description="Helical" evidence="11">
    <location>
        <begin position="257"/>
        <end position="284"/>
    </location>
</feature>
<dbReference type="Pfam" id="PF01061">
    <property type="entry name" value="ABC2_membrane"/>
    <property type="match status" value="2"/>
</dbReference>
<evidence type="ECO:0000313" key="13">
    <source>
        <dbReference type="EMBL" id="JAT63698.1"/>
    </source>
</evidence>
<keyword evidence="5" id="KW-0677">Repeat</keyword>
<dbReference type="InterPro" id="IPR003439">
    <property type="entry name" value="ABC_transporter-like_ATP-bd"/>
</dbReference>
<evidence type="ECO:0000256" key="11">
    <source>
        <dbReference type="SAM" id="Phobius"/>
    </source>
</evidence>
<keyword evidence="9 11" id="KW-0472">Membrane</keyword>
<feature type="region of interest" description="Disordered" evidence="10">
    <location>
        <begin position="478"/>
        <end position="497"/>
    </location>
</feature>
<keyword evidence="4 11" id="KW-0812">Transmembrane</keyword>
<proteinExistence type="inferred from homology"/>
<reference evidence="13" key="1">
    <citation type="submission" date="2015-07" db="EMBL/GenBank/DDBJ databases">
        <title>Transcriptome Assembly of Anthurium amnicola.</title>
        <authorList>
            <person name="Suzuki J."/>
        </authorList>
    </citation>
    <scope>NUCLEOTIDE SEQUENCE</scope>
</reference>
<evidence type="ECO:0000256" key="2">
    <source>
        <dbReference type="ARBA" id="ARBA00006012"/>
    </source>
</evidence>
<dbReference type="InterPro" id="IPR013525">
    <property type="entry name" value="ABC2_TM"/>
</dbReference>
<dbReference type="CDD" id="cd03232">
    <property type="entry name" value="ABCG_PDR_domain2"/>
    <property type="match status" value="1"/>
</dbReference>
<keyword evidence="8 11" id="KW-1133">Transmembrane helix</keyword>
<dbReference type="AlphaFoldDB" id="A0A1D1Z9Y2"/>
<dbReference type="Pfam" id="PF19055">
    <property type="entry name" value="ABC2_membrane_7"/>
    <property type="match status" value="1"/>
</dbReference>
<dbReference type="PROSITE" id="PS50893">
    <property type="entry name" value="ABC_TRANSPORTER_2"/>
    <property type="match status" value="1"/>
</dbReference>
<feature type="transmembrane region" description="Helical" evidence="11">
    <location>
        <begin position="894"/>
        <end position="922"/>
    </location>
</feature>
<evidence type="ECO:0000256" key="3">
    <source>
        <dbReference type="ARBA" id="ARBA00022448"/>
    </source>
</evidence>
<feature type="transmembrane region" description="Helical" evidence="11">
    <location>
        <begin position="329"/>
        <end position="351"/>
    </location>
</feature>
<feature type="transmembrane region" description="Helical" evidence="11">
    <location>
        <begin position="1084"/>
        <end position="1106"/>
    </location>
</feature>
<feature type="transmembrane region" description="Helical" evidence="11">
    <location>
        <begin position="977"/>
        <end position="1001"/>
    </location>
</feature>
<dbReference type="Pfam" id="PF08370">
    <property type="entry name" value="PDR_assoc"/>
    <property type="match status" value="1"/>
</dbReference>
<dbReference type="SUPFAM" id="SSF52540">
    <property type="entry name" value="P-loop containing nucleoside triphosphate hydrolases"/>
    <property type="match status" value="2"/>
</dbReference>
<feature type="compositionally biased region" description="Polar residues" evidence="10">
    <location>
        <begin position="487"/>
        <end position="497"/>
    </location>
</feature>
<evidence type="ECO:0000256" key="9">
    <source>
        <dbReference type="ARBA" id="ARBA00023136"/>
    </source>
</evidence>
<evidence type="ECO:0000256" key="4">
    <source>
        <dbReference type="ARBA" id="ARBA00022692"/>
    </source>
</evidence>
<dbReference type="SMART" id="SM00382">
    <property type="entry name" value="AAA"/>
    <property type="match status" value="1"/>
</dbReference>
<keyword evidence="6" id="KW-0547">Nucleotide-binding</keyword>
<feature type="transmembrane region" description="Helical" evidence="11">
    <location>
        <begin position="218"/>
        <end position="237"/>
    </location>
</feature>
<gene>
    <name evidence="13" type="primary">PDR3_4</name>
    <name evidence="13" type="ORF">g.126481</name>
</gene>
<organism evidence="13">
    <name type="scientific">Anthurium amnicola</name>
    <dbReference type="NCBI Taxonomy" id="1678845"/>
    <lineage>
        <taxon>Eukaryota</taxon>
        <taxon>Viridiplantae</taxon>
        <taxon>Streptophyta</taxon>
        <taxon>Embryophyta</taxon>
        <taxon>Tracheophyta</taxon>
        <taxon>Spermatophyta</taxon>
        <taxon>Magnoliopsida</taxon>
        <taxon>Liliopsida</taxon>
        <taxon>Araceae</taxon>
        <taxon>Pothoideae</taxon>
        <taxon>Potheae</taxon>
        <taxon>Anthurium</taxon>
    </lineage>
</organism>
<feature type="transmembrane region" description="Helical" evidence="11">
    <location>
        <begin position="1039"/>
        <end position="1058"/>
    </location>
</feature>
<dbReference type="InterPro" id="IPR043926">
    <property type="entry name" value="ABCG_dom"/>
</dbReference>
<evidence type="ECO:0000256" key="7">
    <source>
        <dbReference type="ARBA" id="ARBA00022840"/>
    </source>
</evidence>
<keyword evidence="7" id="KW-0067">ATP-binding</keyword>
<dbReference type="GO" id="GO:0140359">
    <property type="term" value="F:ABC-type transporter activity"/>
    <property type="evidence" value="ECO:0007669"/>
    <property type="project" value="InterPro"/>
</dbReference>
<feature type="transmembrane region" description="Helical" evidence="11">
    <location>
        <begin position="413"/>
        <end position="439"/>
    </location>
</feature>
<comment type="similarity">
    <text evidence="2">Belongs to the ABC transporter superfamily. ABCG family. PDR (TC 3.A.1.205) subfamily.</text>
</comment>
<dbReference type="GO" id="GO:0016887">
    <property type="term" value="F:ATP hydrolysis activity"/>
    <property type="evidence" value="ECO:0007669"/>
    <property type="project" value="InterPro"/>
</dbReference>
<dbReference type="InterPro" id="IPR003593">
    <property type="entry name" value="AAA+_ATPase"/>
</dbReference>
<dbReference type="InterPro" id="IPR027417">
    <property type="entry name" value="P-loop_NTPase"/>
</dbReference>
<protein>
    <submittedName>
        <fullName evidence="13">Pleiotropic drug resistance protein 3</fullName>
    </submittedName>
</protein>
<name>A0A1D1Z9Y2_9ARAE</name>
<evidence type="ECO:0000256" key="5">
    <source>
        <dbReference type="ARBA" id="ARBA00022737"/>
    </source>
</evidence>
<feature type="transmembrane region" description="Helical" evidence="11">
    <location>
        <begin position="304"/>
        <end position="323"/>
    </location>
</feature>
<feature type="transmembrane region" description="Helical" evidence="11">
    <location>
        <begin position="185"/>
        <end position="206"/>
    </location>
</feature>
<dbReference type="GO" id="GO:0005524">
    <property type="term" value="F:ATP binding"/>
    <property type="evidence" value="ECO:0007669"/>
    <property type="project" value="UniProtKB-KW"/>
</dbReference>
<feature type="transmembrane region" description="Helical" evidence="11">
    <location>
        <begin position="863"/>
        <end position="882"/>
    </location>
</feature>
<dbReference type="FunFam" id="3.40.50.300:FF:000059">
    <property type="entry name" value="ABC transporter G family member 40"/>
    <property type="match status" value="1"/>
</dbReference>
<comment type="subcellular location">
    <subcellularLocation>
        <location evidence="1">Membrane</location>
        <topology evidence="1">Multi-pass membrane protein</topology>
    </subcellularLocation>
</comment>
<dbReference type="EMBL" id="GDJX01004238">
    <property type="protein sequence ID" value="JAT63698.1"/>
    <property type="molecule type" value="Transcribed_RNA"/>
</dbReference>
<feature type="transmembrane region" description="Helical" evidence="11">
    <location>
        <begin position="942"/>
        <end position="965"/>
    </location>
</feature>
<evidence type="ECO:0000259" key="12">
    <source>
        <dbReference type="PROSITE" id="PS50893"/>
    </source>
</evidence>
<evidence type="ECO:0000256" key="10">
    <source>
        <dbReference type="SAM" id="MobiDB-lite"/>
    </source>
</evidence>
<dbReference type="Gene3D" id="3.40.50.300">
    <property type="entry name" value="P-loop containing nucleotide triphosphate hydrolases"/>
    <property type="match status" value="2"/>
</dbReference>
<dbReference type="PANTHER" id="PTHR48040">
    <property type="entry name" value="PLEIOTROPIC DRUG RESISTANCE PROTEIN 1-LIKE ISOFORM X1"/>
    <property type="match status" value="1"/>
</dbReference>
<dbReference type="Pfam" id="PF00005">
    <property type="entry name" value="ABC_tran"/>
    <property type="match status" value="1"/>
</dbReference>
<dbReference type="PANTHER" id="PTHR48040:SF35">
    <property type="entry name" value="ABC TRANSPORTER G FAMILY MEMBER 39-LIKE"/>
    <property type="match status" value="1"/>
</dbReference>